<evidence type="ECO:0000256" key="1">
    <source>
        <dbReference type="ARBA" id="ARBA00022468"/>
    </source>
</evidence>
<gene>
    <name evidence="5" type="ORF">EVEC_LOCUS10245</name>
</gene>
<proteinExistence type="predicted"/>
<evidence type="ECO:0000256" key="3">
    <source>
        <dbReference type="SAM" id="MobiDB-lite"/>
    </source>
</evidence>
<dbReference type="Gene3D" id="1.10.506.10">
    <property type="entry name" value="GTPase Activation - p120gap, domain 1"/>
    <property type="match status" value="2"/>
</dbReference>
<dbReference type="STRING" id="51028.A0A0N4VJ99"/>
<sequence>MENIESSVASLDSPSSSCSVSSNDSNYSLCAVSPPPGCYWNVDNSCVSFSLPINRGNGGHPSRYTVTASSDGSKLPGLSKDKGEVAAIRVKARYQSVEILPLHMYDDLLRFRYLPLCLALEPILGVKAKEDFATALVRIMHEQRIAKEFLCDVIMSEVDYSSALMHVCISDNEHLMFRGNSLATKAMEAYMKLVADDYLQETLGDFVKSVLESDENCEVDPLKMTSVNPVMLEKNRRNLTINVETAWGKIVNSTCSFPIELREIFDSLRRRLEQGNRHDLADTLISSSIFLRFLCPAILSPSLFNLVSEYPSGRAARSLTLIAKTLQSLANFTKFGGKEHYMEFMNEFVEREWNNMHTYLIRISTLPQRIDKYNSTNNSDAAVDRGKEIALLFSYLDEVWTNEAESRAVANDHRMDGLRKILSKVSMRYCSDLSANDLRNSESHSNSDYDNSGVLNAPSYGLKGSGQLNRSTPAPHLNTSDDYVRDEALKDSIAVRQAGLIVQQHRHGQHKNNRQLVDSSPHEIYGQRNPSVVHHFNTVDDSHAHSIFANYHIVDSSSAATTSSSISRTSTKSYSTSTSNHHPDDDSDSDDFLSGQMRQTRPPRKNKKRINNVNGAVENAPHGKSVAPPPPSSGYQSQNHSSSSSNSSSPVERSSVTVADAVNPHTPLKNYTIHNNLPSTSSPLCYQRVPEVRCATETSPSSTVSSGDNTFNYYRSHVFPSNYDANSYHECTKTSQPRTNPHYGSRSNCGAVSNIGVVKPTLIDISNDNETELVTAKPVRSGVVMESIKETKSNEDIWGAAEQRRSSVLFQEIIEQQKSEIQRLRKENEELKKRFAAQNATQTVQNSVASMTVDSLPVSF</sequence>
<dbReference type="PANTHER" id="PTHR10194:SF60">
    <property type="entry name" value="RAS GTPASE-ACTIVATING PROTEIN RASKOL"/>
    <property type="match status" value="1"/>
</dbReference>
<evidence type="ECO:0000313" key="5">
    <source>
        <dbReference type="EMBL" id="VDD95494.1"/>
    </source>
</evidence>
<dbReference type="InterPro" id="IPR023152">
    <property type="entry name" value="RasGAP_CS"/>
</dbReference>
<dbReference type="PROSITE" id="PS00509">
    <property type="entry name" value="RAS_GTPASE_ACTIV_1"/>
    <property type="match status" value="1"/>
</dbReference>
<accession>A0A0N4VJ99</accession>
<evidence type="ECO:0000256" key="2">
    <source>
        <dbReference type="SAM" id="Coils"/>
    </source>
</evidence>
<feature type="region of interest" description="Disordered" evidence="3">
    <location>
        <begin position="558"/>
        <end position="656"/>
    </location>
</feature>
<dbReference type="SMART" id="SM00323">
    <property type="entry name" value="RasGAP"/>
    <property type="match status" value="1"/>
</dbReference>
<dbReference type="PANTHER" id="PTHR10194">
    <property type="entry name" value="RAS GTPASE-ACTIVATING PROTEINS"/>
    <property type="match status" value="1"/>
</dbReference>
<dbReference type="AlphaFoldDB" id="A0A0N4VJ99"/>
<feature type="compositionally biased region" description="Polar residues" evidence="3">
    <location>
        <begin position="466"/>
        <end position="481"/>
    </location>
</feature>
<name>A0A0N4VJ99_ENTVE</name>
<dbReference type="EMBL" id="UXUI01010663">
    <property type="protein sequence ID" value="VDD95494.1"/>
    <property type="molecule type" value="Genomic_DNA"/>
</dbReference>
<keyword evidence="2" id="KW-0175">Coiled coil</keyword>
<dbReference type="InterPro" id="IPR008936">
    <property type="entry name" value="Rho_GTPase_activation_prot"/>
</dbReference>
<dbReference type="Pfam" id="PF00616">
    <property type="entry name" value="RasGAP"/>
    <property type="match status" value="1"/>
</dbReference>
<organism evidence="7">
    <name type="scientific">Enterobius vermicularis</name>
    <name type="common">Human pinworm</name>
    <dbReference type="NCBI Taxonomy" id="51028"/>
    <lineage>
        <taxon>Eukaryota</taxon>
        <taxon>Metazoa</taxon>
        <taxon>Ecdysozoa</taxon>
        <taxon>Nematoda</taxon>
        <taxon>Chromadorea</taxon>
        <taxon>Rhabditida</taxon>
        <taxon>Spirurina</taxon>
        <taxon>Oxyuridomorpha</taxon>
        <taxon>Oxyuroidea</taxon>
        <taxon>Oxyuridae</taxon>
        <taxon>Enterobius</taxon>
    </lineage>
</organism>
<reference evidence="7" key="1">
    <citation type="submission" date="2017-02" db="UniProtKB">
        <authorList>
            <consortium name="WormBaseParasite"/>
        </authorList>
    </citation>
    <scope>IDENTIFICATION</scope>
</reference>
<dbReference type="SUPFAM" id="SSF48350">
    <property type="entry name" value="GTPase activation domain, GAP"/>
    <property type="match status" value="1"/>
</dbReference>
<dbReference type="PROSITE" id="PS50018">
    <property type="entry name" value="RAS_GTPASE_ACTIV_2"/>
    <property type="match status" value="1"/>
</dbReference>
<dbReference type="GO" id="GO:0005096">
    <property type="term" value="F:GTPase activator activity"/>
    <property type="evidence" value="ECO:0007669"/>
    <property type="project" value="UniProtKB-KW"/>
</dbReference>
<dbReference type="InterPro" id="IPR001936">
    <property type="entry name" value="RasGAP_dom"/>
</dbReference>
<keyword evidence="6" id="KW-1185">Reference proteome</keyword>
<feature type="coiled-coil region" evidence="2">
    <location>
        <begin position="807"/>
        <end position="841"/>
    </location>
</feature>
<feature type="region of interest" description="Disordered" evidence="3">
    <location>
        <begin position="503"/>
        <end position="527"/>
    </location>
</feature>
<dbReference type="OrthoDB" id="5572587at2759"/>
<dbReference type="WBParaSite" id="EVEC_0001092001-mRNA-1">
    <property type="protein sequence ID" value="EVEC_0001092001-mRNA-1"/>
    <property type="gene ID" value="EVEC_0001092001"/>
</dbReference>
<dbReference type="CDD" id="cd05136">
    <property type="entry name" value="RasGAP_DAB2IP"/>
    <property type="match status" value="1"/>
</dbReference>
<evidence type="ECO:0000313" key="6">
    <source>
        <dbReference type="Proteomes" id="UP000274131"/>
    </source>
</evidence>
<feature type="compositionally biased region" description="Basic residues" evidence="3">
    <location>
        <begin position="601"/>
        <end position="610"/>
    </location>
</feature>
<dbReference type="InterPro" id="IPR039360">
    <property type="entry name" value="Ras_GTPase"/>
</dbReference>
<feature type="compositionally biased region" description="Low complexity" evidence="3">
    <location>
        <begin position="633"/>
        <end position="655"/>
    </location>
</feature>
<evidence type="ECO:0000259" key="4">
    <source>
        <dbReference type="PROSITE" id="PS50018"/>
    </source>
</evidence>
<dbReference type="Proteomes" id="UP000274131">
    <property type="component" value="Unassembled WGS sequence"/>
</dbReference>
<feature type="compositionally biased region" description="Basic residues" evidence="3">
    <location>
        <begin position="504"/>
        <end position="513"/>
    </location>
</feature>
<keyword evidence="1" id="KW-0343">GTPase activation</keyword>
<feature type="domain" description="Ras-GAP" evidence="4">
    <location>
        <begin position="128"/>
        <end position="331"/>
    </location>
</feature>
<reference evidence="5 6" key="2">
    <citation type="submission" date="2018-10" db="EMBL/GenBank/DDBJ databases">
        <authorList>
            <consortium name="Pathogen Informatics"/>
        </authorList>
    </citation>
    <scope>NUCLEOTIDE SEQUENCE [LARGE SCALE GENOMIC DNA]</scope>
</reference>
<feature type="compositionally biased region" description="Low complexity" evidence="3">
    <location>
        <begin position="558"/>
        <end position="579"/>
    </location>
</feature>
<feature type="region of interest" description="Disordered" evidence="3">
    <location>
        <begin position="437"/>
        <end position="481"/>
    </location>
</feature>
<protein>
    <submittedName>
        <fullName evidence="7">Ras-GAP domain-containing protein</fullName>
    </submittedName>
</protein>
<evidence type="ECO:0000313" key="7">
    <source>
        <dbReference type="WBParaSite" id="EVEC_0001092001-mRNA-1"/>
    </source>
</evidence>